<protein>
    <submittedName>
        <fullName evidence="6">Predicted rRNA methylase</fullName>
    </submittedName>
</protein>
<dbReference type="CDD" id="cd02440">
    <property type="entry name" value="AdoMet_MTases"/>
    <property type="match status" value="1"/>
</dbReference>
<evidence type="ECO:0000256" key="3">
    <source>
        <dbReference type="PROSITE-ProRule" id="PRU00182"/>
    </source>
</evidence>
<dbReference type="CDD" id="cd00165">
    <property type="entry name" value="S4"/>
    <property type="match status" value="1"/>
</dbReference>
<comment type="similarity">
    <text evidence="2">Belongs to the TlyA family.</text>
</comment>
<evidence type="ECO:0000313" key="7">
    <source>
        <dbReference type="Proteomes" id="UP000267342"/>
    </source>
</evidence>
<feature type="domain" description="RNA-binding S4" evidence="4">
    <location>
        <begin position="21"/>
        <end position="49"/>
    </location>
</feature>
<dbReference type="Proteomes" id="UP000267342">
    <property type="component" value="Chromosome"/>
</dbReference>
<dbReference type="PROSITE" id="PS50889">
    <property type="entry name" value="S4"/>
    <property type="match status" value="1"/>
</dbReference>
<name>A0A348HCQ2_9GAMM</name>
<dbReference type="InterPro" id="IPR002942">
    <property type="entry name" value="S4_RNA-bd"/>
</dbReference>
<keyword evidence="6" id="KW-0489">Methyltransferase</keyword>
<dbReference type="PANTHER" id="PTHR32319:SF0">
    <property type="entry name" value="BACTERIAL HEMOLYSIN-LIKE PROTEIN"/>
    <property type="match status" value="1"/>
</dbReference>
<dbReference type="InterPro" id="IPR036986">
    <property type="entry name" value="S4_RNA-bd_sf"/>
</dbReference>
<dbReference type="InterPro" id="IPR004538">
    <property type="entry name" value="Hemolysin_A/TlyA"/>
</dbReference>
<evidence type="ECO:0000256" key="2">
    <source>
        <dbReference type="ARBA" id="ARBA00029460"/>
    </source>
</evidence>
<evidence type="ECO:0000256" key="1">
    <source>
        <dbReference type="ARBA" id="ARBA00022884"/>
    </source>
</evidence>
<proteinExistence type="inferred from homology"/>
<keyword evidence="6" id="KW-0808">Transferase</keyword>
<dbReference type="InterPro" id="IPR029063">
    <property type="entry name" value="SAM-dependent_MTases_sf"/>
</dbReference>
<feature type="domain" description="Ribosomal RNA methyltransferase FtsJ" evidence="5">
    <location>
        <begin position="84"/>
        <end position="269"/>
    </location>
</feature>
<evidence type="ECO:0000259" key="5">
    <source>
        <dbReference type="Pfam" id="PF01728"/>
    </source>
</evidence>
<dbReference type="GO" id="GO:0032259">
    <property type="term" value="P:methylation"/>
    <property type="evidence" value="ECO:0007669"/>
    <property type="project" value="UniProtKB-KW"/>
</dbReference>
<dbReference type="GO" id="GO:0008168">
    <property type="term" value="F:methyltransferase activity"/>
    <property type="evidence" value="ECO:0007669"/>
    <property type="project" value="UniProtKB-KW"/>
</dbReference>
<dbReference type="EMBL" id="AP018933">
    <property type="protein sequence ID" value="BBG29404.1"/>
    <property type="molecule type" value="Genomic_DNA"/>
</dbReference>
<reference evidence="6 7" key="1">
    <citation type="submission" date="2018-09" db="EMBL/GenBank/DDBJ databases">
        <title>Zymobacter palmae IAM14233 (=T109) whole genome analysis.</title>
        <authorList>
            <person name="Yanase H."/>
        </authorList>
    </citation>
    <scope>NUCLEOTIDE SEQUENCE [LARGE SCALE GENOMIC DNA]</scope>
    <source>
        <strain evidence="6 7">IAM14233</strain>
    </source>
</reference>
<dbReference type="KEGG" id="zpl:ZBT109_0626"/>
<dbReference type="NCBIfam" id="TIGR00478">
    <property type="entry name" value="tly"/>
    <property type="match status" value="1"/>
</dbReference>
<keyword evidence="1 3" id="KW-0694">RNA-binding</keyword>
<dbReference type="SUPFAM" id="SSF53335">
    <property type="entry name" value="S-adenosyl-L-methionine-dependent methyltransferases"/>
    <property type="match status" value="1"/>
</dbReference>
<dbReference type="SUPFAM" id="SSF55174">
    <property type="entry name" value="Alpha-L RNA-binding motif"/>
    <property type="match status" value="1"/>
</dbReference>
<dbReference type="STRING" id="1123510.GCA_000620025_02497"/>
<dbReference type="PIRSF" id="PIRSF005578">
    <property type="entry name" value="TlyA"/>
    <property type="match status" value="1"/>
</dbReference>
<dbReference type="AlphaFoldDB" id="A0A348HCQ2"/>
<dbReference type="Gene3D" id="3.40.50.150">
    <property type="entry name" value="Vaccinia Virus protein VP39"/>
    <property type="match status" value="1"/>
</dbReference>
<dbReference type="PANTHER" id="PTHR32319">
    <property type="entry name" value="BACTERIAL HEMOLYSIN-LIKE PROTEIN"/>
    <property type="match status" value="1"/>
</dbReference>
<dbReference type="Gene3D" id="3.10.290.10">
    <property type="entry name" value="RNA-binding S4 domain"/>
    <property type="match status" value="1"/>
</dbReference>
<sequence>MHQVVMIKCVSSHQWTFTTMQRLDQLIVTRGLISSRTRAQRLIKHGRVFLTNASGQRLKALTRPGEKLADDVLLDIEPDEEERYVSRAGLKLEGLLDVTGLDVQGMTLLDIGQSTGGFTDCALQRGAARVIGIEVGHDQLDPSLRQDERVTCMEGVNARDLPHDAILAHAPEGIDGAMMDVSFISQTLILPSLAPLLPKGGHLLTLVKPQFELTRDAINDKGLVRNPALYADVEQRIRDCCHSLGLDVQCWYDSPIKGGDGNHEFILHAIKRA</sequence>
<organism evidence="6 7">
    <name type="scientific">Zymobacter palmae</name>
    <dbReference type="NCBI Taxonomy" id="33074"/>
    <lineage>
        <taxon>Bacteria</taxon>
        <taxon>Pseudomonadati</taxon>
        <taxon>Pseudomonadota</taxon>
        <taxon>Gammaproteobacteria</taxon>
        <taxon>Oceanospirillales</taxon>
        <taxon>Halomonadaceae</taxon>
        <taxon>Zymobacter group</taxon>
        <taxon>Zymobacter</taxon>
    </lineage>
</organism>
<accession>A0A348HCQ2</accession>
<evidence type="ECO:0000259" key="4">
    <source>
        <dbReference type="Pfam" id="PF01479"/>
    </source>
</evidence>
<dbReference type="InterPro" id="IPR002877">
    <property type="entry name" value="RNA_MeTrfase_FtsJ_dom"/>
</dbReference>
<dbReference type="InterPro" id="IPR047048">
    <property type="entry name" value="TlyA"/>
</dbReference>
<keyword evidence="7" id="KW-1185">Reference proteome</keyword>
<gene>
    <name evidence="6" type="ORF">ZBT109_0626</name>
</gene>
<dbReference type="Pfam" id="PF01479">
    <property type="entry name" value="S4"/>
    <property type="match status" value="1"/>
</dbReference>
<evidence type="ECO:0000313" key="6">
    <source>
        <dbReference type="EMBL" id="BBG29404.1"/>
    </source>
</evidence>
<dbReference type="Pfam" id="PF01728">
    <property type="entry name" value="FtsJ"/>
    <property type="match status" value="1"/>
</dbReference>
<dbReference type="GO" id="GO:0003723">
    <property type="term" value="F:RNA binding"/>
    <property type="evidence" value="ECO:0007669"/>
    <property type="project" value="UniProtKB-KW"/>
</dbReference>